<protein>
    <submittedName>
        <fullName evidence="9">Putative Adenylate/guanylate cyclase</fullName>
        <ecNumber evidence="9">4.6.1.1</ecNumber>
    </submittedName>
</protein>
<name>A0A1W1H724_9BACT</name>
<evidence type="ECO:0000256" key="3">
    <source>
        <dbReference type="ARBA" id="ARBA00022475"/>
    </source>
</evidence>
<dbReference type="PANTHER" id="PTHR43081:SF1">
    <property type="entry name" value="ADENYLATE CYCLASE, TERMINAL-DIFFERENTIATION SPECIFIC"/>
    <property type="match status" value="1"/>
</dbReference>
<dbReference type="GO" id="GO:0035556">
    <property type="term" value="P:intracellular signal transduction"/>
    <property type="evidence" value="ECO:0007669"/>
    <property type="project" value="InterPro"/>
</dbReference>
<dbReference type="GO" id="GO:0030313">
    <property type="term" value="C:cell envelope"/>
    <property type="evidence" value="ECO:0007669"/>
    <property type="project" value="UniProtKB-SubCell"/>
</dbReference>
<evidence type="ECO:0000256" key="7">
    <source>
        <dbReference type="SAM" id="Phobius"/>
    </source>
</evidence>
<organism evidence="9 10">
    <name type="scientific">Desulfamplus magnetovallimortis</name>
    <dbReference type="NCBI Taxonomy" id="1246637"/>
    <lineage>
        <taxon>Bacteria</taxon>
        <taxon>Pseudomonadati</taxon>
        <taxon>Thermodesulfobacteriota</taxon>
        <taxon>Desulfobacteria</taxon>
        <taxon>Desulfobacterales</taxon>
        <taxon>Desulfobacteraceae</taxon>
        <taxon>Desulfamplus</taxon>
    </lineage>
</organism>
<comment type="similarity">
    <text evidence="2">Belongs to the adenylyl cyclase class-3 family.</text>
</comment>
<dbReference type="GO" id="GO:0006171">
    <property type="term" value="P:cAMP biosynthetic process"/>
    <property type="evidence" value="ECO:0007669"/>
    <property type="project" value="TreeGrafter"/>
</dbReference>
<dbReference type="InterPro" id="IPR029787">
    <property type="entry name" value="Nucleotide_cyclase"/>
</dbReference>
<dbReference type="EMBL" id="FWEV01000035">
    <property type="protein sequence ID" value="SLM28257.1"/>
    <property type="molecule type" value="Genomic_DNA"/>
</dbReference>
<gene>
    <name evidence="9" type="ORF">MTBBW1_130012</name>
</gene>
<dbReference type="RefSeq" id="WP_080798929.1">
    <property type="nucleotide sequence ID" value="NZ_LT828540.1"/>
</dbReference>
<feature type="domain" description="Guanylate cyclase" evidence="8">
    <location>
        <begin position="474"/>
        <end position="606"/>
    </location>
</feature>
<dbReference type="SUPFAM" id="SSF55073">
    <property type="entry name" value="Nucleotide cyclase"/>
    <property type="match status" value="1"/>
</dbReference>
<reference evidence="9 10" key="1">
    <citation type="submission" date="2017-03" db="EMBL/GenBank/DDBJ databases">
        <authorList>
            <person name="Afonso C.L."/>
            <person name="Miller P.J."/>
            <person name="Scott M.A."/>
            <person name="Spackman E."/>
            <person name="Goraichik I."/>
            <person name="Dimitrov K.M."/>
            <person name="Suarez D.L."/>
            <person name="Swayne D.E."/>
        </authorList>
    </citation>
    <scope>NUCLEOTIDE SEQUENCE [LARGE SCALE GENOMIC DNA]</scope>
    <source>
        <strain evidence="9">PRJEB14757</strain>
    </source>
</reference>
<proteinExistence type="inferred from homology"/>
<keyword evidence="3" id="KW-1003">Cell membrane</keyword>
<dbReference type="EC" id="4.6.1.1" evidence="9"/>
<evidence type="ECO:0000256" key="4">
    <source>
        <dbReference type="ARBA" id="ARBA00022692"/>
    </source>
</evidence>
<feature type="transmembrane region" description="Helical" evidence="7">
    <location>
        <begin position="410"/>
        <end position="432"/>
    </location>
</feature>
<evidence type="ECO:0000259" key="8">
    <source>
        <dbReference type="PROSITE" id="PS50125"/>
    </source>
</evidence>
<feature type="transmembrane region" description="Helical" evidence="7">
    <location>
        <begin position="362"/>
        <end position="379"/>
    </location>
</feature>
<evidence type="ECO:0000313" key="10">
    <source>
        <dbReference type="Proteomes" id="UP000191931"/>
    </source>
</evidence>
<dbReference type="AlphaFoldDB" id="A0A1W1H724"/>
<dbReference type="Gene3D" id="3.30.70.1230">
    <property type="entry name" value="Nucleotide cyclase"/>
    <property type="match status" value="1"/>
</dbReference>
<evidence type="ECO:0000256" key="2">
    <source>
        <dbReference type="ARBA" id="ARBA00005381"/>
    </source>
</evidence>
<evidence type="ECO:0000256" key="5">
    <source>
        <dbReference type="ARBA" id="ARBA00022989"/>
    </source>
</evidence>
<accession>A0A1W1H724</accession>
<dbReference type="Pfam" id="PF05226">
    <property type="entry name" value="CHASE2"/>
    <property type="match status" value="1"/>
</dbReference>
<dbReference type="SMART" id="SM01080">
    <property type="entry name" value="CHASE2"/>
    <property type="match status" value="1"/>
</dbReference>
<evidence type="ECO:0000256" key="1">
    <source>
        <dbReference type="ARBA" id="ARBA00004196"/>
    </source>
</evidence>
<feature type="transmembrane region" description="Helical" evidence="7">
    <location>
        <begin position="384"/>
        <end position="404"/>
    </location>
</feature>
<keyword evidence="6 7" id="KW-0472">Membrane</keyword>
<dbReference type="STRING" id="1246637.MTBBW1_130012"/>
<dbReference type="InterPro" id="IPR050697">
    <property type="entry name" value="Adenylyl/Guanylyl_Cyclase_3/4"/>
</dbReference>
<evidence type="ECO:0000313" key="9">
    <source>
        <dbReference type="EMBL" id="SLM28257.1"/>
    </source>
</evidence>
<keyword evidence="9" id="KW-0456">Lyase</keyword>
<dbReference type="Pfam" id="PF00211">
    <property type="entry name" value="Guanylate_cyc"/>
    <property type="match status" value="1"/>
</dbReference>
<dbReference type="CDD" id="cd07302">
    <property type="entry name" value="CHD"/>
    <property type="match status" value="1"/>
</dbReference>
<keyword evidence="5 7" id="KW-1133">Transmembrane helix</keyword>
<dbReference type="FunFam" id="3.30.70.1230:FF:000016">
    <property type="entry name" value="Adenylate/guanylate cyclase domain-containing protein"/>
    <property type="match status" value="1"/>
</dbReference>
<evidence type="ECO:0000256" key="6">
    <source>
        <dbReference type="ARBA" id="ARBA00023136"/>
    </source>
</evidence>
<dbReference type="PANTHER" id="PTHR43081">
    <property type="entry name" value="ADENYLATE CYCLASE, TERMINAL-DIFFERENTIATION SPECIFIC-RELATED"/>
    <property type="match status" value="1"/>
</dbReference>
<dbReference type="SMART" id="SM00044">
    <property type="entry name" value="CYCc"/>
    <property type="match status" value="1"/>
</dbReference>
<feature type="transmembrane region" description="Helical" evidence="7">
    <location>
        <begin position="12"/>
        <end position="29"/>
    </location>
</feature>
<sequence>MNFRLKSKKHIWVVALITLFLISVSLLIYEREVSLWNNGDNKLLDYFYRLTVRYGYGPTPSFSPGIVYLNITEETYDYFGKNYLDRRDLAPLNHGLRSVGAEGIVYDIIFARASSPEADAAFADSIDSAGNIYLPIAFALSDHPAKFSWKQDQSHEHMRSAMLGTPVEKGTARPFYAGKAMMQNSDFITKAAGSGNITAQADPDSKYRHITMITKVDDHFLPAFALAIFMDRSRVSMDDIIVEWGDRIILPATPANFLDNDVIIPIDDRGRTFIPYVNIRGKDFRQMSVHHFLNHIKNPDLMGNLLDFFEGNYVFVADIAVGTSDLGYTPLEPDVPLVNIHTSMLNALLTNTFYTKLKSNTTLIHMIMIIVFLGIAASFRSSWILYITALSIATLLPIFTWYQIINFTLFPLFTLFLPFAATFAFLVIFLEISTSRERAFIKNTFGRYVPEKVVEELLAKPEMISLGGEERVVSILFSDIRGFTSISESMSPTALVRLLNEFFTEMSEIIMKNDGIIDKFQGDAIMAEFGMPIPGADHADKAVSTAIKMLHRLSELKEEWKESDFPELSCRIGINTGKVIVGNMGSRTVMDYTVMGDAVNLASRLEGANKFYGTSLIISEFTLAMLTPFRFKTRILDYVKVKGKQNAVKIFEVYGINEPEESSEKEKIIVQGESITRREEKTDIQDEKYYTLYDRGFNSYLAKNLSDASVFFSKALALRPYDQAASLMLERLSAIDESKINDKSWEPSVSLHSK</sequence>
<dbReference type="InterPro" id="IPR001054">
    <property type="entry name" value="A/G_cyclase"/>
</dbReference>
<dbReference type="GO" id="GO:0004016">
    <property type="term" value="F:adenylate cyclase activity"/>
    <property type="evidence" value="ECO:0007669"/>
    <property type="project" value="UniProtKB-EC"/>
</dbReference>
<keyword evidence="10" id="KW-1185">Reference proteome</keyword>
<dbReference type="Proteomes" id="UP000191931">
    <property type="component" value="Unassembled WGS sequence"/>
</dbReference>
<dbReference type="PROSITE" id="PS50125">
    <property type="entry name" value="GUANYLATE_CYCLASE_2"/>
    <property type="match status" value="1"/>
</dbReference>
<keyword evidence="4 7" id="KW-0812">Transmembrane</keyword>
<dbReference type="InterPro" id="IPR007890">
    <property type="entry name" value="CHASE2"/>
</dbReference>
<comment type="subcellular location">
    <subcellularLocation>
        <location evidence="1">Cell envelope</location>
    </subcellularLocation>
</comment>
<dbReference type="OrthoDB" id="9806735at2"/>